<sequence>MENIIRLQRELEEARSSLGQEVKDDAKDSEEEAAFVRDDEEYRRSISSKTKEVERLKRKKPSWLRIGLNLPWWFVACSEFGFDFADLCGFLTTLTFRFGIAYLYGLLAIVLELGLNM</sequence>
<feature type="non-terminal residue" evidence="3">
    <location>
        <position position="1"/>
    </location>
</feature>
<dbReference type="EMBL" id="NMUH01000027">
    <property type="protein sequence ID" value="MQL69019.1"/>
    <property type="molecule type" value="Genomic_DNA"/>
</dbReference>
<reference evidence="3" key="1">
    <citation type="submission" date="2017-07" db="EMBL/GenBank/DDBJ databases">
        <title>Taro Niue Genome Assembly and Annotation.</title>
        <authorList>
            <person name="Atibalentja N."/>
            <person name="Keating K."/>
            <person name="Fields C.J."/>
        </authorList>
    </citation>
    <scope>NUCLEOTIDE SEQUENCE</scope>
    <source>
        <strain evidence="3">Niue_2</strain>
        <tissue evidence="3">Leaf</tissue>
    </source>
</reference>
<keyword evidence="2" id="KW-0812">Transmembrane</keyword>
<feature type="coiled-coil region" evidence="1">
    <location>
        <begin position="4"/>
        <end position="59"/>
    </location>
</feature>
<accession>A0A843TK89</accession>
<proteinExistence type="predicted"/>
<dbReference type="Proteomes" id="UP000652761">
    <property type="component" value="Unassembled WGS sequence"/>
</dbReference>
<keyword evidence="4" id="KW-1185">Reference proteome</keyword>
<dbReference type="AlphaFoldDB" id="A0A843TK89"/>
<keyword evidence="1" id="KW-0175">Coiled coil</keyword>
<protein>
    <submittedName>
        <fullName evidence="3">Uncharacterized protein</fullName>
    </submittedName>
</protein>
<evidence type="ECO:0000256" key="1">
    <source>
        <dbReference type="SAM" id="Coils"/>
    </source>
</evidence>
<name>A0A843TK89_COLES</name>
<organism evidence="3 4">
    <name type="scientific">Colocasia esculenta</name>
    <name type="common">Wild taro</name>
    <name type="synonym">Arum esculentum</name>
    <dbReference type="NCBI Taxonomy" id="4460"/>
    <lineage>
        <taxon>Eukaryota</taxon>
        <taxon>Viridiplantae</taxon>
        <taxon>Streptophyta</taxon>
        <taxon>Embryophyta</taxon>
        <taxon>Tracheophyta</taxon>
        <taxon>Spermatophyta</taxon>
        <taxon>Magnoliopsida</taxon>
        <taxon>Liliopsida</taxon>
        <taxon>Araceae</taxon>
        <taxon>Aroideae</taxon>
        <taxon>Colocasieae</taxon>
        <taxon>Colocasia</taxon>
    </lineage>
</organism>
<keyword evidence="2" id="KW-0472">Membrane</keyword>
<feature type="transmembrane region" description="Helical" evidence="2">
    <location>
        <begin position="63"/>
        <end position="82"/>
    </location>
</feature>
<keyword evidence="2" id="KW-1133">Transmembrane helix</keyword>
<feature type="transmembrane region" description="Helical" evidence="2">
    <location>
        <begin position="94"/>
        <end position="115"/>
    </location>
</feature>
<evidence type="ECO:0000313" key="4">
    <source>
        <dbReference type="Proteomes" id="UP000652761"/>
    </source>
</evidence>
<evidence type="ECO:0000313" key="3">
    <source>
        <dbReference type="EMBL" id="MQL69019.1"/>
    </source>
</evidence>
<comment type="caution">
    <text evidence="3">The sequence shown here is derived from an EMBL/GenBank/DDBJ whole genome shotgun (WGS) entry which is preliminary data.</text>
</comment>
<gene>
    <name evidence="3" type="ORF">Taro_001296</name>
</gene>
<evidence type="ECO:0000256" key="2">
    <source>
        <dbReference type="SAM" id="Phobius"/>
    </source>
</evidence>